<dbReference type="Gene3D" id="3.30.70.360">
    <property type="match status" value="1"/>
</dbReference>
<dbReference type="SUPFAM" id="SSF55031">
    <property type="entry name" value="Bacterial exopeptidase dimerisation domain"/>
    <property type="match status" value="1"/>
</dbReference>
<protein>
    <submittedName>
        <fullName evidence="4">Amidohydrolase</fullName>
    </submittedName>
</protein>
<accession>A0ABZ2RKE0</accession>
<dbReference type="Gene3D" id="3.40.630.10">
    <property type="entry name" value="Zn peptidases"/>
    <property type="match status" value="1"/>
</dbReference>
<gene>
    <name evidence="4" type="ORF">WG219_03445</name>
</gene>
<dbReference type="Proteomes" id="UP001476583">
    <property type="component" value="Chromosome"/>
</dbReference>
<evidence type="ECO:0000313" key="5">
    <source>
        <dbReference type="Proteomes" id="UP001476583"/>
    </source>
</evidence>
<dbReference type="PANTHER" id="PTHR11014">
    <property type="entry name" value="PEPTIDASE M20 FAMILY MEMBER"/>
    <property type="match status" value="1"/>
</dbReference>
<sequence length="443" mass="47464">MKTMTALALIAALSAASLVAHADNNWVKQAADAQADEVIQWRRHLHEHPELGNQEHETSAFVADHLRKFGLEVHTGIAGTGVVAVLKGGQPGPTVGLRADMDALPIKEATGLPFASKAKGNYFFKTVDVMHACGHDGHTAMLLGAAKILSAHKDKVSGTVVFVFQPAEEGPSNIDIYAEGAPSWGARRMVEEGVIERFGIQAMFAMHVLSASHTGHITYRVGTAFNSSDSFRIRLQGTQTHGSAPWLGTDPITASASVINAMQTLVSRRADITQGMGVVTVGSIHAGTANNIIPADVEMQGTIRSDNAEIRHTLTSELPDLVQKTAAAQHVKAETKVVEMMPLTINSEQLTRALAPAMSRASDGRAEEVFQSLPGSEDFAYFANKVPGMYVLLGQTAPDVDVRTAPVVHSPNVMLDENTLVTGVRAHIEFVLGYAEYVKQLKQ</sequence>
<feature type="domain" description="Peptidase M20 dimerisation" evidence="3">
    <location>
        <begin position="228"/>
        <end position="327"/>
    </location>
</feature>
<feature type="signal peptide" evidence="2">
    <location>
        <begin position="1"/>
        <end position="22"/>
    </location>
</feature>
<dbReference type="InterPro" id="IPR017439">
    <property type="entry name" value="Amidohydrolase"/>
</dbReference>
<name>A0ABZ2RKE0_ECTME</name>
<dbReference type="Pfam" id="PF07687">
    <property type="entry name" value="M20_dimer"/>
    <property type="match status" value="1"/>
</dbReference>
<reference evidence="4 5" key="1">
    <citation type="submission" date="2024-03" db="EMBL/GenBank/DDBJ databases">
        <title>Complete genome of BD2.</title>
        <authorList>
            <person name="Cao G."/>
        </authorList>
    </citation>
    <scope>NUCLEOTIDE SEQUENCE [LARGE SCALE GENOMIC DNA]</scope>
    <source>
        <strain evidence="4 5">BD2</strain>
    </source>
</reference>
<keyword evidence="2" id="KW-0732">Signal</keyword>
<dbReference type="InterPro" id="IPR011650">
    <property type="entry name" value="Peptidase_M20_dimer"/>
</dbReference>
<evidence type="ECO:0000256" key="2">
    <source>
        <dbReference type="SAM" id="SignalP"/>
    </source>
</evidence>
<proteinExistence type="predicted"/>
<organism evidence="4 5">
    <name type="scientific">Ectopseudomonas mendocina</name>
    <name type="common">Pseudomonas mendocina</name>
    <dbReference type="NCBI Taxonomy" id="300"/>
    <lineage>
        <taxon>Bacteria</taxon>
        <taxon>Pseudomonadati</taxon>
        <taxon>Pseudomonadota</taxon>
        <taxon>Gammaproteobacteria</taxon>
        <taxon>Pseudomonadales</taxon>
        <taxon>Pseudomonadaceae</taxon>
        <taxon>Ectopseudomonas</taxon>
    </lineage>
</organism>
<dbReference type="NCBIfam" id="TIGR01891">
    <property type="entry name" value="amidohydrolases"/>
    <property type="match status" value="1"/>
</dbReference>
<evidence type="ECO:0000313" key="4">
    <source>
        <dbReference type="EMBL" id="WXL26546.1"/>
    </source>
</evidence>
<dbReference type="Pfam" id="PF01546">
    <property type="entry name" value="Peptidase_M20"/>
    <property type="match status" value="1"/>
</dbReference>
<dbReference type="InterPro" id="IPR002933">
    <property type="entry name" value="Peptidase_M20"/>
</dbReference>
<keyword evidence="5" id="KW-1185">Reference proteome</keyword>
<dbReference type="PIRSF" id="PIRSF005962">
    <property type="entry name" value="Pept_M20D_amidohydro"/>
    <property type="match status" value="1"/>
</dbReference>
<dbReference type="PANTHER" id="PTHR11014:SF63">
    <property type="entry name" value="METALLOPEPTIDASE, PUTATIVE (AFU_ORTHOLOGUE AFUA_6G09600)-RELATED"/>
    <property type="match status" value="1"/>
</dbReference>
<keyword evidence="1" id="KW-0378">Hydrolase</keyword>
<dbReference type="SUPFAM" id="SSF53187">
    <property type="entry name" value="Zn-dependent exopeptidases"/>
    <property type="match status" value="1"/>
</dbReference>
<evidence type="ECO:0000259" key="3">
    <source>
        <dbReference type="Pfam" id="PF07687"/>
    </source>
</evidence>
<evidence type="ECO:0000256" key="1">
    <source>
        <dbReference type="ARBA" id="ARBA00022801"/>
    </source>
</evidence>
<feature type="chain" id="PRO_5046056748" evidence="2">
    <location>
        <begin position="23"/>
        <end position="443"/>
    </location>
</feature>
<dbReference type="InterPro" id="IPR036264">
    <property type="entry name" value="Bact_exopeptidase_dim_dom"/>
</dbReference>
<dbReference type="EMBL" id="CP148074">
    <property type="protein sequence ID" value="WXL26546.1"/>
    <property type="molecule type" value="Genomic_DNA"/>
</dbReference>